<evidence type="ECO:0000256" key="2">
    <source>
        <dbReference type="ARBA" id="ARBA00022630"/>
    </source>
</evidence>
<comment type="function">
    <text evidence="7">Flavin prenyltransferase that catalyzes the synthesis of the prenylated FMN cofactor (prenyl-FMN) for 4-hydroxy-3-polyprenylbenzoic acid decarboxylase UbiD. The prenyltransferase is metal-independent and links a dimethylallyl moiety from dimethylallyl monophosphate (DMAP) to the flavin N5 and C6 atoms of FMN.</text>
</comment>
<reference evidence="9 10" key="1">
    <citation type="submission" date="2011-04" db="EMBL/GenBank/DDBJ databases">
        <title>The Genome Sequence of Clostridium citroniae WAL-19142.</title>
        <authorList>
            <consortium name="The Broad Institute Genome Sequencing Platform"/>
            <person name="Earl A."/>
            <person name="Ward D."/>
            <person name="Feldgarden M."/>
            <person name="Gevers D."/>
            <person name="Warren Y.A."/>
            <person name="Tyrrell K.L."/>
            <person name="Citron D.M."/>
            <person name="Goldstein E.J."/>
            <person name="Daigneault M."/>
            <person name="Allen-Vercoe E."/>
            <person name="Young S.K."/>
            <person name="Zeng Q."/>
            <person name="Gargeya S."/>
            <person name="Fitzgerald M."/>
            <person name="Haas B."/>
            <person name="Abouelleil A."/>
            <person name="Alvarado L."/>
            <person name="Arachchi H.M."/>
            <person name="Berlin A."/>
            <person name="Brown A."/>
            <person name="Chapman S.B."/>
            <person name="Chen Z."/>
            <person name="Dunbar C."/>
            <person name="Freedman E."/>
            <person name="Gearin G."/>
            <person name="Gellesch M."/>
            <person name="Goldberg J."/>
            <person name="Griggs A."/>
            <person name="Gujja S."/>
            <person name="Heilman E.R."/>
            <person name="Heiman D."/>
            <person name="Howarth C."/>
            <person name="Larson L."/>
            <person name="Lui A."/>
            <person name="MacDonald P.J."/>
            <person name="Mehta T."/>
            <person name="Montmayeur A."/>
            <person name="Murphy C."/>
            <person name="Neiman D."/>
            <person name="Pearson M."/>
            <person name="Priest M."/>
            <person name="Roberts A."/>
            <person name="Saif S."/>
            <person name="Shea T."/>
            <person name="Shenoy N."/>
            <person name="Sisk P."/>
            <person name="Stolte C."/>
            <person name="Sykes S."/>
            <person name="White J."/>
            <person name="Yandava C."/>
            <person name="Wortman J."/>
            <person name="Nusbaum C."/>
            <person name="Birren B."/>
        </authorList>
    </citation>
    <scope>NUCLEOTIDE SEQUENCE [LARGE SCALE GENOMIC DNA]</scope>
    <source>
        <strain evidence="9 10">WAL-19142</strain>
    </source>
</reference>
<organism evidence="9 10">
    <name type="scientific">[Clostridium] citroniae WAL-19142</name>
    <dbReference type="NCBI Taxonomy" id="742734"/>
    <lineage>
        <taxon>Bacteria</taxon>
        <taxon>Bacillati</taxon>
        <taxon>Bacillota</taxon>
        <taxon>Clostridia</taxon>
        <taxon>Lachnospirales</taxon>
        <taxon>Lachnospiraceae</taxon>
        <taxon>Enterocloster</taxon>
    </lineage>
</organism>
<evidence type="ECO:0000256" key="7">
    <source>
        <dbReference type="HAMAP-Rule" id="MF_01984"/>
    </source>
</evidence>
<dbReference type="InterPro" id="IPR004507">
    <property type="entry name" value="UbiX-like"/>
</dbReference>
<comment type="catalytic activity">
    <reaction evidence="5 7">
        <text>dimethylallyl phosphate + FMNH2 = prenylated FMNH2 + phosphate</text>
        <dbReference type="Rhea" id="RHEA:37743"/>
        <dbReference type="ChEBI" id="CHEBI:43474"/>
        <dbReference type="ChEBI" id="CHEBI:57618"/>
        <dbReference type="ChEBI" id="CHEBI:87467"/>
        <dbReference type="ChEBI" id="CHEBI:88052"/>
        <dbReference type="EC" id="2.5.1.129"/>
    </reaction>
</comment>
<dbReference type="EC" id="2.5.1.129" evidence="7"/>
<dbReference type="PANTHER" id="PTHR43374:SF1">
    <property type="entry name" value="FLAVIN PRENYLTRANSFERASE PAD1, MITOCHONDRIAL"/>
    <property type="match status" value="1"/>
</dbReference>
<name>A0A0J9EWN4_9FIRM</name>
<dbReference type="InterPro" id="IPR036551">
    <property type="entry name" value="Flavin_trans-like"/>
</dbReference>
<dbReference type="Proteomes" id="UP000037392">
    <property type="component" value="Unassembled WGS sequence"/>
</dbReference>
<dbReference type="OrthoDB" id="9781577at2"/>
<feature type="binding site" evidence="7">
    <location>
        <position position="169"/>
    </location>
    <ligand>
        <name>dimethylallyl phosphate</name>
        <dbReference type="ChEBI" id="CHEBI:88052"/>
    </ligand>
</feature>
<comment type="similarity">
    <text evidence="6 7">Belongs to the UbiX/PAD1 family.</text>
</comment>
<dbReference type="AlphaFoldDB" id="A0A0J9EWN4"/>
<gene>
    <name evidence="7" type="primary">ubiX</name>
    <name evidence="9" type="ORF">HMPREF9470_02320</name>
</gene>
<dbReference type="GO" id="GO:0016831">
    <property type="term" value="F:carboxy-lyase activity"/>
    <property type="evidence" value="ECO:0007669"/>
    <property type="project" value="TreeGrafter"/>
</dbReference>
<keyword evidence="3 7" id="KW-0288">FMN</keyword>
<evidence type="ECO:0000256" key="4">
    <source>
        <dbReference type="ARBA" id="ARBA00022679"/>
    </source>
</evidence>
<feature type="binding site" evidence="7">
    <location>
        <position position="153"/>
    </location>
    <ligand>
        <name>dimethylallyl phosphate</name>
        <dbReference type="ChEBI" id="CHEBI:88052"/>
    </ligand>
</feature>
<dbReference type="HAMAP" id="MF_01984">
    <property type="entry name" value="ubiX_pad"/>
    <property type="match status" value="1"/>
</dbReference>
<dbReference type="Gene3D" id="3.40.50.1950">
    <property type="entry name" value="Flavin prenyltransferase-like"/>
    <property type="match status" value="1"/>
</dbReference>
<dbReference type="PANTHER" id="PTHR43374">
    <property type="entry name" value="FLAVIN PRENYLTRANSFERASE"/>
    <property type="match status" value="1"/>
</dbReference>
<keyword evidence="2 7" id="KW-0285">Flavoprotein</keyword>
<feature type="binding site" evidence="7">
    <location>
        <begin position="88"/>
        <end position="91"/>
    </location>
    <ligand>
        <name>FMN</name>
        <dbReference type="ChEBI" id="CHEBI:58210"/>
    </ligand>
</feature>
<keyword evidence="4 7" id="KW-0808">Transferase</keyword>
<evidence type="ECO:0000313" key="9">
    <source>
        <dbReference type="EMBL" id="KMW20305.1"/>
    </source>
</evidence>
<dbReference type="GO" id="GO:0106141">
    <property type="term" value="F:flavin prenyltransferase activity"/>
    <property type="evidence" value="ECO:0007669"/>
    <property type="project" value="UniProtKB-EC"/>
</dbReference>
<accession>A0A0J9EWN4</accession>
<dbReference type="FunFam" id="3.40.50.1950:FF:000001">
    <property type="entry name" value="Flavin prenyltransferase UbiX"/>
    <property type="match status" value="1"/>
</dbReference>
<dbReference type="InterPro" id="IPR003382">
    <property type="entry name" value="Flavoprotein"/>
</dbReference>
<feature type="binding site" evidence="7">
    <location>
        <position position="123"/>
    </location>
    <ligand>
        <name>FMN</name>
        <dbReference type="ChEBI" id="CHEBI:58210"/>
    </ligand>
</feature>
<dbReference type="PATRIC" id="fig|742734.4.peg.2496"/>
<protein>
    <recommendedName>
        <fullName evidence="7">Flavin prenyltransferase UbiX</fullName>
        <ecNumber evidence="7">2.5.1.129</ecNumber>
    </recommendedName>
</protein>
<feature type="domain" description="Flavoprotein" evidence="8">
    <location>
        <begin position="4"/>
        <end position="174"/>
    </location>
</feature>
<dbReference type="EMBL" id="ADLK01000019">
    <property type="protein sequence ID" value="KMW20305.1"/>
    <property type="molecule type" value="Genomic_DNA"/>
</dbReference>
<dbReference type="Pfam" id="PF02441">
    <property type="entry name" value="Flavoprotein"/>
    <property type="match status" value="1"/>
</dbReference>
<dbReference type="RefSeq" id="WP_007860861.1">
    <property type="nucleotide sequence ID" value="NZ_KQ235877.1"/>
</dbReference>
<evidence type="ECO:0000259" key="8">
    <source>
        <dbReference type="Pfam" id="PF02441"/>
    </source>
</evidence>
<comment type="caution">
    <text evidence="7">Lacks conserved residue(s) required for the propagation of feature annotation.</text>
</comment>
<evidence type="ECO:0000256" key="5">
    <source>
        <dbReference type="ARBA" id="ARBA00050612"/>
    </source>
</evidence>
<keyword evidence="1 7" id="KW-0637">Prenyltransferase</keyword>
<sequence length="186" mass="20309">MAEKLVIGISGASGAPIAIALLKELRRSGIGTHLVISRGGELTIDQETGYGLEEVKRLAGTVYDNQDLGASLASGSFKTLGMAVVPCSMKTLAGIHSGYSDSLLLRAADVTIKERRRLVLVTRECPLSPIHLRNMYELSQMGAVILPPVMSYYQRPETIEEMTVHVVGKIMDQFGLECQSFRRWEG</sequence>
<evidence type="ECO:0000256" key="6">
    <source>
        <dbReference type="ARBA" id="ARBA00060793"/>
    </source>
</evidence>
<proteinExistence type="inferred from homology"/>
<evidence type="ECO:0000256" key="3">
    <source>
        <dbReference type="ARBA" id="ARBA00022643"/>
    </source>
</evidence>
<feature type="binding site" evidence="7">
    <location>
        <begin position="11"/>
        <end position="13"/>
    </location>
    <ligand>
        <name>FMN</name>
        <dbReference type="ChEBI" id="CHEBI:58210"/>
    </ligand>
</feature>
<dbReference type="SUPFAM" id="SSF52507">
    <property type="entry name" value="Homo-oligomeric flavin-containing Cys decarboxylases, HFCD"/>
    <property type="match status" value="1"/>
</dbReference>
<dbReference type="NCBIfam" id="TIGR00421">
    <property type="entry name" value="ubiX_pad"/>
    <property type="match status" value="1"/>
</dbReference>
<evidence type="ECO:0000313" key="10">
    <source>
        <dbReference type="Proteomes" id="UP000037392"/>
    </source>
</evidence>
<evidence type="ECO:0000256" key="1">
    <source>
        <dbReference type="ARBA" id="ARBA00022602"/>
    </source>
</evidence>
<dbReference type="GeneID" id="93161737"/>
<comment type="caution">
    <text evidence="9">The sequence shown here is derived from an EMBL/GenBank/DDBJ whole genome shotgun (WGS) entry which is preliminary data.</text>
</comment>
<feature type="binding site" evidence="7">
    <location>
        <position position="37"/>
    </location>
    <ligand>
        <name>FMN</name>
        <dbReference type="ChEBI" id="CHEBI:58210"/>
    </ligand>
</feature>
<dbReference type="NCBIfam" id="NF004685">
    <property type="entry name" value="PRK06029.1"/>
    <property type="match status" value="1"/>
</dbReference>